<dbReference type="InterPro" id="IPR050775">
    <property type="entry name" value="FAD-binding_Monooxygenases"/>
</dbReference>
<protein>
    <submittedName>
        <fullName evidence="9">NAD(P)/FAD-dependent oxidoreductase</fullName>
    </submittedName>
</protein>
<evidence type="ECO:0000256" key="6">
    <source>
        <dbReference type="ARBA" id="ARBA00023002"/>
    </source>
</evidence>
<evidence type="ECO:0000256" key="2">
    <source>
        <dbReference type="ARBA" id="ARBA00010139"/>
    </source>
</evidence>
<comment type="similarity">
    <text evidence="2">Belongs to the FAD-binding monooxygenase family.</text>
</comment>
<dbReference type="SUPFAM" id="SSF51905">
    <property type="entry name" value="FAD/NAD(P)-binding domain"/>
    <property type="match status" value="1"/>
</dbReference>
<keyword evidence="5" id="KW-0521">NADP</keyword>
<dbReference type="Pfam" id="PF13738">
    <property type="entry name" value="Pyr_redox_3"/>
    <property type="match status" value="1"/>
</dbReference>
<dbReference type="Proteomes" id="UP001216390">
    <property type="component" value="Chromosome"/>
</dbReference>
<dbReference type="PANTHER" id="PTHR43098">
    <property type="entry name" value="L-ORNITHINE N(5)-MONOOXYGENASE-RELATED"/>
    <property type="match status" value="1"/>
</dbReference>
<keyword evidence="3" id="KW-0285">Flavoprotein</keyword>
<dbReference type="KEGG" id="ima:PO878_20810"/>
<dbReference type="AlphaFoldDB" id="A0AAF0BVE6"/>
<evidence type="ECO:0000256" key="1">
    <source>
        <dbReference type="ARBA" id="ARBA00001974"/>
    </source>
</evidence>
<keyword evidence="10" id="KW-1185">Reference proteome</keyword>
<dbReference type="EMBL" id="CP116942">
    <property type="protein sequence ID" value="WCO66938.1"/>
    <property type="molecule type" value="Genomic_DNA"/>
</dbReference>
<comment type="cofactor">
    <cofactor evidence="1">
        <name>FAD</name>
        <dbReference type="ChEBI" id="CHEBI:57692"/>
    </cofactor>
</comment>
<accession>A0AAF0BVE6</accession>
<gene>
    <name evidence="9" type="ORF">PO878_20810</name>
</gene>
<dbReference type="InterPro" id="IPR036188">
    <property type="entry name" value="FAD/NAD-bd_sf"/>
</dbReference>
<evidence type="ECO:0000313" key="10">
    <source>
        <dbReference type="Proteomes" id="UP001216390"/>
    </source>
</evidence>
<keyword evidence="6" id="KW-0560">Oxidoreductase</keyword>
<dbReference type="FunFam" id="3.50.50.60:FF:000341">
    <property type="entry name" value="Baeyer-Villiger monooxygenase"/>
    <property type="match status" value="1"/>
</dbReference>
<evidence type="ECO:0000256" key="5">
    <source>
        <dbReference type="ARBA" id="ARBA00022857"/>
    </source>
</evidence>
<dbReference type="Gene3D" id="3.50.50.60">
    <property type="entry name" value="FAD/NAD(P)-binding domain"/>
    <property type="match status" value="2"/>
</dbReference>
<keyword evidence="7" id="KW-0503">Monooxygenase</keyword>
<evidence type="ECO:0000256" key="8">
    <source>
        <dbReference type="SAM" id="MobiDB-lite"/>
    </source>
</evidence>
<dbReference type="PRINTS" id="PR00411">
    <property type="entry name" value="PNDRDTASEI"/>
</dbReference>
<feature type="region of interest" description="Disordered" evidence="8">
    <location>
        <begin position="1"/>
        <end position="29"/>
    </location>
</feature>
<dbReference type="RefSeq" id="WP_272736460.1">
    <property type="nucleotide sequence ID" value="NZ_CP116942.1"/>
</dbReference>
<dbReference type="GO" id="GO:0016709">
    <property type="term" value="F:oxidoreductase activity, acting on paired donors, with incorporation or reduction of molecular oxygen, NAD(P)H as one donor, and incorporation of one atom of oxygen"/>
    <property type="evidence" value="ECO:0007669"/>
    <property type="project" value="UniProtKB-ARBA"/>
</dbReference>
<name>A0AAF0BVE6_9ACTN</name>
<evidence type="ECO:0000256" key="4">
    <source>
        <dbReference type="ARBA" id="ARBA00022827"/>
    </source>
</evidence>
<proteinExistence type="inferred from homology"/>
<evidence type="ECO:0000313" key="9">
    <source>
        <dbReference type="EMBL" id="WCO66938.1"/>
    </source>
</evidence>
<organism evidence="9 10">
    <name type="scientific">Iamia majanohamensis</name>
    <dbReference type="NCBI Taxonomy" id="467976"/>
    <lineage>
        <taxon>Bacteria</taxon>
        <taxon>Bacillati</taxon>
        <taxon>Actinomycetota</taxon>
        <taxon>Acidimicrobiia</taxon>
        <taxon>Acidimicrobiales</taxon>
        <taxon>Iamiaceae</taxon>
        <taxon>Iamia</taxon>
    </lineage>
</organism>
<evidence type="ECO:0000256" key="3">
    <source>
        <dbReference type="ARBA" id="ARBA00022630"/>
    </source>
</evidence>
<keyword evidence="4" id="KW-0274">FAD</keyword>
<reference evidence="9" key="1">
    <citation type="submission" date="2023-01" db="EMBL/GenBank/DDBJ databases">
        <title>The diversity of Class Acidimicrobiia in South China Sea sediment environments and the proposal of Iamia marina sp. nov., a novel species of the genus Iamia.</title>
        <authorList>
            <person name="He Y."/>
            <person name="Tian X."/>
        </authorList>
    </citation>
    <scope>NUCLEOTIDE SEQUENCE</scope>
    <source>
        <strain evidence="9">DSM 19957</strain>
    </source>
</reference>
<evidence type="ECO:0000256" key="7">
    <source>
        <dbReference type="ARBA" id="ARBA00023033"/>
    </source>
</evidence>
<dbReference type="PANTHER" id="PTHR43098:SF4">
    <property type="entry name" value="BLR3857 PROTEIN"/>
    <property type="match status" value="1"/>
</dbReference>
<sequence length="597" mass="67169">MDPSHDVDPVEAARQRYQREREKRLRDDGLGQYAQLRGDFEDFDRDPWADPDLDRDPVEEETDAVIVGGGFGGMNLAVDLLRRGVTDFRIVEKAGDFGGTWYWNRYPGCMCDVESYIYMPFLEETGYMPTRRYASAPEIFEHCQRIGRHFDLYPHALFQTEVEDAVWDDDAQRWLVTTSRGDRLHARFLVTAGGILHRAKLPAIEGINEFRGRSFHTARWDYGYTGGSPTEPMDRLADKKVGIIGTGATSIQLVPQLARAAKEVYVFQRTPSAVGVRANSDTDEEWFRSLPPGWQQERMRNFTEAVTGEKPQPDMVGDGWTDVLWEDTQTEAATAEEAAALERADFETMESLRRRIDEVIDDPDTAEAMKPWYGKHCKRICFHDEYLQAFNEPNVHLVDTDGRGVRTIGPDGPVVDGTTYDVDLLIFASGFEVTTGLVSRLGFDPLGRDGVRLSERWHDGAHTLHGIFSNGFPNLLVVHFIQAGFGLNFTHFLSESTAHVGWIIETCLEEGITSIEATVEAEDEWLSTLWDAGRAFGRYSATCTPSYGNSEGARSMQAARNVVHPGNLMHYAAHLARWREQGDMPGTTRTHAADAPT</sequence>